<dbReference type="EMBL" id="CADCWP010000316">
    <property type="protein sequence ID" value="CAA9586010.1"/>
    <property type="molecule type" value="Genomic_DNA"/>
</dbReference>
<dbReference type="AlphaFoldDB" id="A0A6J4VVC4"/>
<organism evidence="1">
    <name type="scientific">uncultured Truepera sp</name>
    <dbReference type="NCBI Taxonomy" id="543023"/>
    <lineage>
        <taxon>Bacteria</taxon>
        <taxon>Thermotogati</taxon>
        <taxon>Deinococcota</taxon>
        <taxon>Deinococci</taxon>
        <taxon>Trueperales</taxon>
        <taxon>Trueperaceae</taxon>
        <taxon>Truepera</taxon>
        <taxon>environmental samples</taxon>
    </lineage>
</organism>
<gene>
    <name evidence="1" type="ORF">AVDCRST_MAG86-3789</name>
</gene>
<accession>A0A6J4VVC4</accession>
<name>A0A6J4VVC4_9DEIN</name>
<feature type="non-terminal residue" evidence="1">
    <location>
        <position position="207"/>
    </location>
</feature>
<proteinExistence type="predicted"/>
<sequence>DPTSDGASSHLAGHAPAAGASNALPLLWWREFAHHAAALYGSASAAAAAVYAPRLGCLAAARRGARDGCVGLEAESGAVRAPLLGLRRGLRPSEKHDVRLRRSLRRNARAGCGDCAGGGIVLALPGGGYGALRWRGLLVFGTFSGGVGTRPCGPSSVAALFSDALGRRAAVRPSGPTRHGGLRGVFLGGVGVGGEGFRKGFSKHLWV</sequence>
<feature type="non-terminal residue" evidence="1">
    <location>
        <position position="1"/>
    </location>
</feature>
<evidence type="ECO:0000313" key="1">
    <source>
        <dbReference type="EMBL" id="CAA9586010.1"/>
    </source>
</evidence>
<protein>
    <submittedName>
        <fullName evidence="1">Uncharacterized protein</fullName>
    </submittedName>
</protein>
<reference evidence="1" key="1">
    <citation type="submission" date="2020-02" db="EMBL/GenBank/DDBJ databases">
        <authorList>
            <person name="Meier V. D."/>
        </authorList>
    </citation>
    <scope>NUCLEOTIDE SEQUENCE</scope>
    <source>
        <strain evidence="1">AVDCRST_MAG86</strain>
    </source>
</reference>